<protein>
    <recommendedName>
        <fullName evidence="4">Secreted protein</fullName>
    </recommendedName>
</protein>
<dbReference type="GeneID" id="96264507"/>
<sequence>MRSLLAAVLSLFLPARGAHRAVAPLPAAAPSRPVPTYRPVPPCPFLGDVIRVDGLPLVRPYVVVWERERDELDRRRLQRARRRAVVLAAPGQDGRAWEVAV</sequence>
<evidence type="ECO:0008006" key="4">
    <source>
        <dbReference type="Google" id="ProtNLM"/>
    </source>
</evidence>
<gene>
    <name evidence="2" type="ORF">QBA35_18220</name>
</gene>
<dbReference type="Proteomes" id="UP001310290">
    <property type="component" value="Unassembled WGS sequence"/>
</dbReference>
<proteinExistence type="predicted"/>
<comment type="caution">
    <text evidence="2">The sequence shown here is derived from an EMBL/GenBank/DDBJ whole genome shotgun (WGS) entry which is preliminary data.</text>
</comment>
<name>A0ABU8APG8_9ACTN</name>
<evidence type="ECO:0000313" key="2">
    <source>
        <dbReference type="EMBL" id="MEH0635239.1"/>
    </source>
</evidence>
<evidence type="ECO:0000256" key="1">
    <source>
        <dbReference type="SAM" id="SignalP"/>
    </source>
</evidence>
<feature type="chain" id="PRO_5045726939" description="Secreted protein" evidence="1">
    <location>
        <begin position="21"/>
        <end position="101"/>
    </location>
</feature>
<evidence type="ECO:0000313" key="3">
    <source>
        <dbReference type="Proteomes" id="UP001310290"/>
    </source>
</evidence>
<reference evidence="2" key="1">
    <citation type="submission" date="2023-04" db="EMBL/GenBank/DDBJ databases">
        <title>Genomic diversity of scab-causing Streptomyces spp. in the province of Quebec, Canada.</title>
        <authorList>
            <person name="Biessy A."/>
            <person name="Cadieux M."/>
            <person name="Ciotola M."/>
            <person name="Filion M."/>
        </authorList>
    </citation>
    <scope>NUCLEOTIDE SEQUENCE</scope>
    <source>
        <strain evidence="2">B21-115</strain>
    </source>
</reference>
<dbReference type="RefSeq" id="WP_005483654.1">
    <property type="nucleotide sequence ID" value="NZ_JARULZ010000001.1"/>
</dbReference>
<organism evidence="2 3">
    <name type="scientific">Streptomyces bottropensis</name>
    <dbReference type="NCBI Taxonomy" id="42235"/>
    <lineage>
        <taxon>Bacteria</taxon>
        <taxon>Bacillati</taxon>
        <taxon>Actinomycetota</taxon>
        <taxon>Actinomycetes</taxon>
        <taxon>Kitasatosporales</taxon>
        <taxon>Streptomycetaceae</taxon>
        <taxon>Streptomyces</taxon>
    </lineage>
</organism>
<keyword evidence="3" id="KW-1185">Reference proteome</keyword>
<accession>A0ABU8APG8</accession>
<keyword evidence="1" id="KW-0732">Signal</keyword>
<dbReference type="EMBL" id="JARULZ010000001">
    <property type="protein sequence ID" value="MEH0635239.1"/>
    <property type="molecule type" value="Genomic_DNA"/>
</dbReference>
<feature type="signal peptide" evidence="1">
    <location>
        <begin position="1"/>
        <end position="20"/>
    </location>
</feature>